<name>A0AAU6W352_9VIRU</name>
<dbReference type="EMBL" id="PP179331">
    <property type="protein sequence ID" value="XAI71027.1"/>
    <property type="molecule type" value="Genomic_DNA"/>
</dbReference>
<protein>
    <recommendedName>
        <fullName evidence="2">Phage protein</fullName>
    </recommendedName>
</protein>
<dbReference type="Pfam" id="PF10911">
    <property type="entry name" value="T7-like_Y65"/>
    <property type="match status" value="1"/>
</dbReference>
<gene>
    <name evidence="1" type="ORF">Lepni01_00027</name>
</gene>
<evidence type="ECO:0008006" key="2">
    <source>
        <dbReference type="Google" id="ProtNLM"/>
    </source>
</evidence>
<proteinExistence type="predicted"/>
<dbReference type="InterPro" id="IPR020121">
    <property type="entry name" value="Phage_T7-like_6.5"/>
</dbReference>
<reference evidence="1" key="1">
    <citation type="journal article" date="2024" name="J. Gen. Virol.">
        <title>Novel phages of Pseudomonas syringae unveil numerous potential auxiliary metabolic genes.</title>
        <authorList>
            <person name="Feltin C."/>
            <person name="Garneau J.R."/>
            <person name="Morris C.E."/>
            <person name="Berard A."/>
            <person name="Torres-Barcelo C."/>
        </authorList>
    </citation>
    <scope>NUCLEOTIDE SEQUENCE</scope>
</reference>
<evidence type="ECO:0000313" key="1">
    <source>
        <dbReference type="EMBL" id="XAI71027.1"/>
    </source>
</evidence>
<sequence length="80" mass="8897">MLKQVQHFIHNPDDIPDIPQASADYLNVRLNATYLIATGAVDELRKAGFSEGYIMGFIDGCNAATEIVELMQEAQLNKEE</sequence>
<accession>A0AAU6W352</accession>
<organism evidence="1">
    <name type="scientific">Pseudomonas phage Lepni01</name>
    <dbReference type="NCBI Taxonomy" id="3138536"/>
    <lineage>
        <taxon>Viruses</taxon>
    </lineage>
</organism>